<protein>
    <submittedName>
        <fullName evidence="1">Uncharacterized protein</fullName>
    </submittedName>
</protein>
<keyword evidence="2" id="KW-1185">Reference proteome</keyword>
<organism evidence="1 2">
    <name type="scientific">Auriscalpium vulgare</name>
    <dbReference type="NCBI Taxonomy" id="40419"/>
    <lineage>
        <taxon>Eukaryota</taxon>
        <taxon>Fungi</taxon>
        <taxon>Dikarya</taxon>
        <taxon>Basidiomycota</taxon>
        <taxon>Agaricomycotina</taxon>
        <taxon>Agaricomycetes</taxon>
        <taxon>Russulales</taxon>
        <taxon>Auriscalpiaceae</taxon>
        <taxon>Auriscalpium</taxon>
    </lineage>
</organism>
<gene>
    <name evidence="1" type="ORF">FA95DRAFT_1554110</name>
</gene>
<reference evidence="1" key="2">
    <citation type="journal article" date="2022" name="New Phytol.">
        <title>Evolutionary transition to the ectomycorrhizal habit in the genomes of a hyperdiverse lineage of mushroom-forming fungi.</title>
        <authorList>
            <person name="Looney B."/>
            <person name="Miyauchi S."/>
            <person name="Morin E."/>
            <person name="Drula E."/>
            <person name="Courty P.E."/>
            <person name="Kohler A."/>
            <person name="Kuo A."/>
            <person name="LaButti K."/>
            <person name="Pangilinan J."/>
            <person name="Lipzen A."/>
            <person name="Riley R."/>
            <person name="Andreopoulos W."/>
            <person name="He G."/>
            <person name="Johnson J."/>
            <person name="Nolan M."/>
            <person name="Tritt A."/>
            <person name="Barry K.W."/>
            <person name="Grigoriev I.V."/>
            <person name="Nagy L.G."/>
            <person name="Hibbett D."/>
            <person name="Henrissat B."/>
            <person name="Matheny P.B."/>
            <person name="Labbe J."/>
            <person name="Martin F.M."/>
        </authorList>
    </citation>
    <scope>NUCLEOTIDE SEQUENCE</scope>
    <source>
        <strain evidence="1">FP105234-sp</strain>
    </source>
</reference>
<evidence type="ECO:0000313" key="2">
    <source>
        <dbReference type="Proteomes" id="UP000814033"/>
    </source>
</evidence>
<dbReference type="EMBL" id="MU275849">
    <property type="protein sequence ID" value="KAI0051870.1"/>
    <property type="molecule type" value="Genomic_DNA"/>
</dbReference>
<evidence type="ECO:0000313" key="1">
    <source>
        <dbReference type="EMBL" id="KAI0051870.1"/>
    </source>
</evidence>
<reference evidence="1" key="1">
    <citation type="submission" date="2021-02" db="EMBL/GenBank/DDBJ databases">
        <authorList>
            <consortium name="DOE Joint Genome Institute"/>
            <person name="Ahrendt S."/>
            <person name="Looney B.P."/>
            <person name="Miyauchi S."/>
            <person name="Morin E."/>
            <person name="Drula E."/>
            <person name="Courty P.E."/>
            <person name="Chicoki N."/>
            <person name="Fauchery L."/>
            <person name="Kohler A."/>
            <person name="Kuo A."/>
            <person name="Labutti K."/>
            <person name="Pangilinan J."/>
            <person name="Lipzen A."/>
            <person name="Riley R."/>
            <person name="Andreopoulos W."/>
            <person name="He G."/>
            <person name="Johnson J."/>
            <person name="Barry K.W."/>
            <person name="Grigoriev I.V."/>
            <person name="Nagy L."/>
            <person name="Hibbett D."/>
            <person name="Henrissat B."/>
            <person name="Matheny P.B."/>
            <person name="Labbe J."/>
            <person name="Martin F."/>
        </authorList>
    </citation>
    <scope>NUCLEOTIDE SEQUENCE</scope>
    <source>
        <strain evidence="1">FP105234-sp</strain>
    </source>
</reference>
<proteinExistence type="predicted"/>
<sequence length="463" mass="47906">MASFNVTADDSSPLITYTPIGAWKDTAAGDPSVPAYSAQSYHSSSAQGASATLSFNGTGIWLFGAKKPNYGTFTISVDGESVQGSAQSTQAAFQQMLGGKSGLPNGSHTVTLTNTGSGASIDLDSVIFETQIGATGSSVSNITTDDSSPSFTYLPTPGAWTTNNLPGCVNDTLHFTQLGGAQVQFQFSGDAVALYGTTSPDHANYTVSVDGATQGFDGGSNGAASILHQNTLLYFGNSLGSGSHVVTLTANPDQAGQADTGKFMDIDAITVYSAAGGAAATPTPGNDNSSPGSSSSTGTQSKSSKTGIIIGVVGGVVVLLLLAILAITLLFRRRRRQRSRMPMQMPDTPSLPFQSITPGLLSRNRFSFGPQAPAAVNPFADPNPFSDPEKAIYTSARVPQPNRNSGLSYYAGGADLPTTPRTSVMRDSYRVDDDDMQVKSGAWATVPARSARPPMLRLPPGGE</sequence>
<comment type="caution">
    <text evidence="1">The sequence shown here is derived from an EMBL/GenBank/DDBJ whole genome shotgun (WGS) entry which is preliminary data.</text>
</comment>
<dbReference type="Proteomes" id="UP000814033">
    <property type="component" value="Unassembled WGS sequence"/>
</dbReference>
<accession>A0ACB8S7G8</accession>
<name>A0ACB8S7G8_9AGAM</name>